<feature type="active site" description="Proton donor" evidence="10">
    <location>
        <position position="199"/>
    </location>
</feature>
<dbReference type="AlphaFoldDB" id="A0A6A5WC58"/>
<evidence type="ECO:0000256" key="9">
    <source>
        <dbReference type="ARBA" id="ARBA00048605"/>
    </source>
</evidence>
<dbReference type="EC" id="3.2.1.-" evidence="13"/>
<evidence type="ECO:0000256" key="5">
    <source>
        <dbReference type="ARBA" id="ARBA00022801"/>
    </source>
</evidence>
<dbReference type="GO" id="GO:0005509">
    <property type="term" value="F:calcium ion binding"/>
    <property type="evidence" value="ECO:0007669"/>
    <property type="project" value="InterPro"/>
</dbReference>
<protein>
    <recommendedName>
        <fullName evidence="13">alpha-1,2-Mannosidase</fullName>
        <ecNumber evidence="13">3.2.1.-</ecNumber>
    </recommendedName>
</protein>
<comment type="cofactor">
    <cofactor evidence="1 11">
        <name>Ca(2+)</name>
        <dbReference type="ChEBI" id="CHEBI:29108"/>
    </cofactor>
</comment>
<dbReference type="InterPro" id="IPR001382">
    <property type="entry name" value="Glyco_hydro_47"/>
</dbReference>
<name>A0A6A5WC58_9PLEO</name>
<comment type="catalytic activity">
    <reaction evidence="9">
        <text>N(4)-(alpha-D-Man-(1-&gt;2)-alpha-D-Man-(1-&gt;2)-alpha-D-Man-(1-&gt;3)-[alpha-D-Man-(1-&gt;2)-alpha-D-Man-(1-&gt;3)-[alpha-D-Man-(1-&gt;2)-alpha-D-Man-(1-&gt;6)]-alpha-D-Man-(1-&gt;6)]-beta-D-Man-(1-&gt;4)-beta-D-GlcNAc-(1-&gt;4)-beta-D-GlcNAc)-L-asparaginyl-[protein] (N-glucan mannose isomer 9A1,2,3B1,2,3) + 4 H2O = N(4)-(alpha-D-Man-(1-&gt;3)-[alpha-D-Man-(1-&gt;3)-[alpha-D-Man-(1-&gt;6)]-alpha-D-Man-(1-&gt;6)]-beta-D-Man-(1-&gt;4)-beta-D-GlcNAc-(1-&gt;4)-beta-D-GlcNAc)-L-asparaginyl-[protein] (N-glucan mannose isomer 5A1,2) + 4 beta-D-mannose</text>
        <dbReference type="Rhea" id="RHEA:56008"/>
        <dbReference type="Rhea" id="RHEA-COMP:14356"/>
        <dbReference type="Rhea" id="RHEA-COMP:14367"/>
        <dbReference type="ChEBI" id="CHEBI:15377"/>
        <dbReference type="ChEBI" id="CHEBI:28563"/>
        <dbReference type="ChEBI" id="CHEBI:59087"/>
        <dbReference type="ChEBI" id="CHEBI:139493"/>
        <dbReference type="EC" id="3.2.1.113"/>
    </reaction>
</comment>
<evidence type="ECO:0000256" key="4">
    <source>
        <dbReference type="ARBA" id="ARBA00022723"/>
    </source>
</evidence>
<dbReference type="UniPathway" id="UPA00378"/>
<feature type="transmembrane region" description="Helical" evidence="15">
    <location>
        <begin position="62"/>
        <end position="81"/>
    </location>
</feature>
<evidence type="ECO:0000313" key="16">
    <source>
        <dbReference type="EMBL" id="KAF1995206.1"/>
    </source>
</evidence>
<dbReference type="SUPFAM" id="SSF48225">
    <property type="entry name" value="Seven-hairpin glycosidases"/>
    <property type="match status" value="1"/>
</dbReference>
<proteinExistence type="inferred from homology"/>
<feature type="active site" evidence="10">
    <location>
        <position position="517"/>
    </location>
</feature>
<keyword evidence="6 11" id="KW-0106">Calcium</keyword>
<gene>
    <name evidence="16" type="ORF">P154DRAFT_446124</name>
</gene>
<dbReference type="PANTHER" id="PTHR11742">
    <property type="entry name" value="MANNOSYL-OLIGOSACCHARIDE ALPHA-1,2-MANNOSIDASE-RELATED"/>
    <property type="match status" value="1"/>
</dbReference>
<comment type="similarity">
    <text evidence="3 13">Belongs to the glycosyl hydrolase 47 family.</text>
</comment>
<keyword evidence="5 13" id="KW-0378">Hydrolase</keyword>
<evidence type="ECO:0000256" key="3">
    <source>
        <dbReference type="ARBA" id="ARBA00007658"/>
    </source>
</evidence>
<keyword evidence="7 12" id="KW-1015">Disulfide bond</keyword>
<keyword evidence="17" id="KW-1185">Reference proteome</keyword>
<dbReference type="InterPro" id="IPR050749">
    <property type="entry name" value="Glycosyl_Hydrolase_47"/>
</dbReference>
<keyword evidence="4 11" id="KW-0479">Metal-binding</keyword>
<evidence type="ECO:0000256" key="15">
    <source>
        <dbReference type="SAM" id="Phobius"/>
    </source>
</evidence>
<feature type="region of interest" description="Disordered" evidence="14">
    <location>
        <begin position="631"/>
        <end position="655"/>
    </location>
</feature>
<evidence type="ECO:0000256" key="2">
    <source>
        <dbReference type="ARBA" id="ARBA00004922"/>
    </source>
</evidence>
<dbReference type="PANTHER" id="PTHR11742:SF55">
    <property type="entry name" value="ENDOPLASMIC RETICULUM MANNOSYL-OLIGOSACCHARIDE 1,2-ALPHA-MANNOSIDASE"/>
    <property type="match status" value="1"/>
</dbReference>
<dbReference type="GO" id="GO:0016020">
    <property type="term" value="C:membrane"/>
    <property type="evidence" value="ECO:0007669"/>
    <property type="project" value="InterPro"/>
</dbReference>
<comment type="pathway">
    <text evidence="2">Protein modification; protein glycosylation.</text>
</comment>
<dbReference type="Pfam" id="PF01532">
    <property type="entry name" value="Glyco_hydro_47"/>
    <property type="match status" value="1"/>
</dbReference>
<evidence type="ECO:0000256" key="13">
    <source>
        <dbReference type="RuleBase" id="RU361193"/>
    </source>
</evidence>
<dbReference type="OrthoDB" id="8118055at2759"/>
<evidence type="ECO:0000313" key="17">
    <source>
        <dbReference type="Proteomes" id="UP000799779"/>
    </source>
</evidence>
<dbReference type="InterPro" id="IPR036026">
    <property type="entry name" value="Seven-hairpin_glycosidases"/>
</dbReference>
<dbReference type="PRINTS" id="PR00747">
    <property type="entry name" value="GLYHDRLASE47"/>
</dbReference>
<organism evidence="16 17">
    <name type="scientific">Amniculicola lignicola CBS 123094</name>
    <dbReference type="NCBI Taxonomy" id="1392246"/>
    <lineage>
        <taxon>Eukaryota</taxon>
        <taxon>Fungi</taxon>
        <taxon>Dikarya</taxon>
        <taxon>Ascomycota</taxon>
        <taxon>Pezizomycotina</taxon>
        <taxon>Dothideomycetes</taxon>
        <taxon>Pleosporomycetidae</taxon>
        <taxon>Pleosporales</taxon>
        <taxon>Amniculicolaceae</taxon>
        <taxon>Amniculicola</taxon>
    </lineage>
</organism>
<reference evidence="16" key="1">
    <citation type="journal article" date="2020" name="Stud. Mycol.">
        <title>101 Dothideomycetes genomes: a test case for predicting lifestyles and emergence of pathogens.</title>
        <authorList>
            <person name="Haridas S."/>
            <person name="Albert R."/>
            <person name="Binder M."/>
            <person name="Bloem J."/>
            <person name="Labutti K."/>
            <person name="Salamov A."/>
            <person name="Andreopoulos B."/>
            <person name="Baker S."/>
            <person name="Barry K."/>
            <person name="Bills G."/>
            <person name="Bluhm B."/>
            <person name="Cannon C."/>
            <person name="Castanera R."/>
            <person name="Culley D."/>
            <person name="Daum C."/>
            <person name="Ezra D."/>
            <person name="Gonzalez J."/>
            <person name="Henrissat B."/>
            <person name="Kuo A."/>
            <person name="Liang C."/>
            <person name="Lipzen A."/>
            <person name="Lutzoni F."/>
            <person name="Magnuson J."/>
            <person name="Mondo S."/>
            <person name="Nolan M."/>
            <person name="Ohm R."/>
            <person name="Pangilinan J."/>
            <person name="Park H.-J."/>
            <person name="Ramirez L."/>
            <person name="Alfaro M."/>
            <person name="Sun H."/>
            <person name="Tritt A."/>
            <person name="Yoshinaga Y."/>
            <person name="Zwiers L.-H."/>
            <person name="Turgeon B."/>
            <person name="Goodwin S."/>
            <person name="Spatafora J."/>
            <person name="Crous P."/>
            <person name="Grigoriev I."/>
        </authorList>
    </citation>
    <scope>NUCLEOTIDE SEQUENCE</scope>
    <source>
        <strain evidence="16">CBS 123094</strain>
    </source>
</reference>
<dbReference type="Proteomes" id="UP000799779">
    <property type="component" value="Unassembled WGS sequence"/>
</dbReference>
<feature type="compositionally biased region" description="Basic and acidic residues" evidence="14">
    <location>
        <begin position="645"/>
        <end position="655"/>
    </location>
</feature>
<sequence length="655" mass="73539">MSNFAIPRNVPNFQNAQRQLEDNVWNKFTGNEKGLPMYKDKPAGFHGAQGPRGRAFVRKRNAAVGALVVFLVVWWMGWFGGGGGVGLEEGEKGKGWGGLLSGGGKKGQRINWETRRDAVRDAFLLSWNGYKEHGWGYDEYHPVSKTGRYMAEPNGMGWIIVDALDTMMLMNLTKELNDAREWVSTTLSYDKDQDVNTFETTIRMLGGLLSAHYLQGVLPGMKPAKENEEDIFLEKAADLADRLMGAFESPSGIPWASVILKSGRGEPSHADGGASSTAEATTLQLEMKYLAFLTGESHYWEKAEKVMEVIDNNGAKDGLVPIFVYADKGTFRGSEIRLGSRGDSYYEYLIKQYLQTQKQEPIYEEMWNQSLAGVKKHLITYSKDSDFTVLAELPAGVQGTIHPKMDHLVCFMPGTIALAATGGISLAEAKKLPSWGKEQEENMELARELMKTCMGMYRVTATGLAPEIAHFTLYDPPKMMRDGVLKSKSELETAEDADWRADYIIKPADAHNLQRPETVESLFYMWRITGDELYRQWGWEMFESFVKYEIVENGGGFTSVNNVNTVPPPGRDNMESFWLAETLKYFYLLFGPNELLPLDQIVLNTEAHPFPRFDASKKRFKTGWKRLPRDENGDIVRAPPAEQHLGIKDSHPGGI</sequence>
<evidence type="ECO:0000256" key="8">
    <source>
        <dbReference type="ARBA" id="ARBA00047669"/>
    </source>
</evidence>
<keyword evidence="15" id="KW-1133">Transmembrane helix</keyword>
<dbReference type="GO" id="GO:0004571">
    <property type="term" value="F:mannosyl-oligosaccharide 1,2-alpha-mannosidase activity"/>
    <property type="evidence" value="ECO:0007669"/>
    <property type="project" value="UniProtKB-EC"/>
</dbReference>
<evidence type="ECO:0000256" key="14">
    <source>
        <dbReference type="SAM" id="MobiDB-lite"/>
    </source>
</evidence>
<feature type="active site" evidence="10">
    <location>
        <position position="343"/>
    </location>
</feature>
<feature type="binding site" evidence="11">
    <location>
        <position position="605"/>
    </location>
    <ligand>
        <name>Ca(2+)</name>
        <dbReference type="ChEBI" id="CHEBI:29108"/>
    </ligand>
</feature>
<keyword evidence="13" id="KW-0326">Glycosidase</keyword>
<keyword evidence="15" id="KW-0812">Transmembrane</keyword>
<evidence type="ECO:0000256" key="1">
    <source>
        <dbReference type="ARBA" id="ARBA00001913"/>
    </source>
</evidence>
<evidence type="ECO:0000256" key="12">
    <source>
        <dbReference type="PIRSR" id="PIRSR601382-3"/>
    </source>
</evidence>
<comment type="catalytic activity">
    <reaction evidence="8">
        <text>N(4)-(alpha-D-Man-(1-&gt;2)-alpha-D-Man-(1-&gt;2)-alpha-D-Man-(1-&gt;3)-[alpha-D-Man-(1-&gt;3)-[alpha-D-Man-(1-&gt;2)-alpha-D-Man-(1-&gt;6)]-alpha-D-Man-(1-&gt;6)]-beta-D-Man-(1-&gt;4)-beta-D-GlcNAc-(1-&gt;4)-beta-D-GlcNAc)-L-asparaginyl-[protein] (N-glucan mannose isomer 8A1,2,3B1,3) + 3 H2O = N(4)-(alpha-D-Man-(1-&gt;3)-[alpha-D-Man-(1-&gt;3)-[alpha-D-Man-(1-&gt;6)]-alpha-D-Man-(1-&gt;6)]-beta-D-Man-(1-&gt;4)-beta-D-GlcNAc-(1-&gt;4)-beta-D-GlcNAc)-L-asparaginyl-[protein] (N-glucan mannose isomer 5A1,2) + 3 beta-D-mannose</text>
        <dbReference type="Rhea" id="RHEA:56028"/>
        <dbReference type="Rhea" id="RHEA-COMP:14358"/>
        <dbReference type="Rhea" id="RHEA-COMP:14367"/>
        <dbReference type="ChEBI" id="CHEBI:15377"/>
        <dbReference type="ChEBI" id="CHEBI:28563"/>
        <dbReference type="ChEBI" id="CHEBI:59087"/>
        <dbReference type="ChEBI" id="CHEBI:60628"/>
        <dbReference type="EC" id="3.2.1.113"/>
    </reaction>
</comment>
<evidence type="ECO:0000256" key="7">
    <source>
        <dbReference type="ARBA" id="ARBA00023157"/>
    </source>
</evidence>
<keyword evidence="15" id="KW-0472">Membrane</keyword>
<evidence type="ECO:0000256" key="11">
    <source>
        <dbReference type="PIRSR" id="PIRSR601382-2"/>
    </source>
</evidence>
<feature type="active site" description="Proton donor" evidence="10">
    <location>
        <position position="467"/>
    </location>
</feature>
<dbReference type="GO" id="GO:0005783">
    <property type="term" value="C:endoplasmic reticulum"/>
    <property type="evidence" value="ECO:0007669"/>
    <property type="project" value="TreeGrafter"/>
</dbReference>
<accession>A0A6A5WC58</accession>
<dbReference type="GO" id="GO:0036503">
    <property type="term" value="P:ERAD pathway"/>
    <property type="evidence" value="ECO:0007669"/>
    <property type="project" value="UniProtKB-ARBA"/>
</dbReference>
<evidence type="ECO:0000256" key="6">
    <source>
        <dbReference type="ARBA" id="ARBA00022837"/>
    </source>
</evidence>
<evidence type="ECO:0000256" key="10">
    <source>
        <dbReference type="PIRSR" id="PIRSR601382-1"/>
    </source>
</evidence>
<dbReference type="InterPro" id="IPR012341">
    <property type="entry name" value="6hp_glycosidase-like_sf"/>
</dbReference>
<dbReference type="GO" id="GO:0005975">
    <property type="term" value="P:carbohydrate metabolic process"/>
    <property type="evidence" value="ECO:0007669"/>
    <property type="project" value="InterPro"/>
</dbReference>
<feature type="disulfide bond" evidence="12">
    <location>
        <begin position="410"/>
        <end position="453"/>
    </location>
</feature>
<dbReference type="Gene3D" id="1.50.10.10">
    <property type="match status" value="1"/>
</dbReference>
<dbReference type="EMBL" id="ML977644">
    <property type="protein sequence ID" value="KAF1995206.1"/>
    <property type="molecule type" value="Genomic_DNA"/>
</dbReference>